<accession>A0A6J7P444</accession>
<dbReference type="EC" id="2.5.1.15" evidence="4"/>
<evidence type="ECO:0000313" key="12">
    <source>
        <dbReference type="EMBL" id="CAB4835985.1"/>
    </source>
</evidence>
<comment type="catalytic activity">
    <reaction evidence="1">
        <text>(7,8-dihydropterin-6-yl)methyl diphosphate + 4-aminobenzoate = 7,8-dihydropteroate + diphosphate</text>
        <dbReference type="Rhea" id="RHEA:19949"/>
        <dbReference type="ChEBI" id="CHEBI:17836"/>
        <dbReference type="ChEBI" id="CHEBI:17839"/>
        <dbReference type="ChEBI" id="CHEBI:33019"/>
        <dbReference type="ChEBI" id="CHEBI:72950"/>
        <dbReference type="EC" id="2.5.1.15"/>
    </reaction>
</comment>
<dbReference type="Pfam" id="PF00809">
    <property type="entry name" value="Pterin_bind"/>
    <property type="match status" value="1"/>
</dbReference>
<dbReference type="AlphaFoldDB" id="A0A6J7P444"/>
<dbReference type="PROSITE" id="PS00792">
    <property type="entry name" value="DHPS_1"/>
    <property type="match status" value="1"/>
</dbReference>
<proteinExistence type="predicted"/>
<evidence type="ECO:0000256" key="4">
    <source>
        <dbReference type="ARBA" id="ARBA00012458"/>
    </source>
</evidence>
<evidence type="ECO:0000313" key="10">
    <source>
        <dbReference type="EMBL" id="CAB4363512.1"/>
    </source>
</evidence>
<gene>
    <name evidence="11" type="ORF">UFOPK2656_01217</name>
    <name evidence="12" type="ORF">UFOPK3099_02955</name>
    <name evidence="13" type="ORF">UFOPK3267_03243</name>
    <name evidence="14" type="ORF">UFOPK3651_01398</name>
    <name evidence="15" type="ORF">UFOPK3931_02077</name>
    <name evidence="10" type="ORF">UFOPK4189_01291</name>
</gene>
<dbReference type="NCBIfam" id="TIGR01496">
    <property type="entry name" value="DHPS"/>
    <property type="match status" value="1"/>
</dbReference>
<dbReference type="PROSITE" id="PS50972">
    <property type="entry name" value="PTERIN_BINDING"/>
    <property type="match status" value="1"/>
</dbReference>
<evidence type="ECO:0000256" key="7">
    <source>
        <dbReference type="ARBA" id="ARBA00022842"/>
    </source>
</evidence>
<evidence type="ECO:0000313" key="11">
    <source>
        <dbReference type="EMBL" id="CAB4719533.1"/>
    </source>
</evidence>
<evidence type="ECO:0000313" key="15">
    <source>
        <dbReference type="EMBL" id="CAB5000206.1"/>
    </source>
</evidence>
<name>A0A6J7P444_9ZZZZ</name>
<dbReference type="InterPro" id="IPR045031">
    <property type="entry name" value="DHP_synth-like"/>
</dbReference>
<dbReference type="InterPro" id="IPR006390">
    <property type="entry name" value="DHP_synth_dom"/>
</dbReference>
<dbReference type="InterPro" id="IPR011005">
    <property type="entry name" value="Dihydropteroate_synth-like_sf"/>
</dbReference>
<dbReference type="GO" id="GO:0046872">
    <property type="term" value="F:metal ion binding"/>
    <property type="evidence" value="ECO:0007669"/>
    <property type="project" value="UniProtKB-KW"/>
</dbReference>
<evidence type="ECO:0000256" key="5">
    <source>
        <dbReference type="ARBA" id="ARBA00022679"/>
    </source>
</evidence>
<evidence type="ECO:0000256" key="8">
    <source>
        <dbReference type="ARBA" id="ARBA00022909"/>
    </source>
</evidence>
<dbReference type="EMBL" id="CAFBMT010000006">
    <property type="protein sequence ID" value="CAB4929726.1"/>
    <property type="molecule type" value="Genomic_DNA"/>
</dbReference>
<evidence type="ECO:0000256" key="3">
    <source>
        <dbReference type="ARBA" id="ARBA00004763"/>
    </source>
</evidence>
<sequence>MNPDQFLTALAGDTVLLMGVLNVTPDSFSDGGRYYELSDAVGCGLRLVAEGADIVDVGGESTRPGADPVTAEEELRRVLPVVRDLAAAGVAVSVDTRHADVADAAVAAGAVLVNDVSGLRDPSMRAVAARHRVPAVAMHMSVPDPALMQQFTDYGDVVTEVVAFLLAQAELALAEGVPMVILDPGIGFGKTVPQNVELIRRLDELAALGHPVLVGASRKRFIGVLTGIEQADDRLGGSLAAHLAAVDRGARLVRAHDVSAHRQALTMWRHLAR</sequence>
<keyword evidence="6" id="KW-0479">Metal-binding</keyword>
<dbReference type="GO" id="GO:0005829">
    <property type="term" value="C:cytosol"/>
    <property type="evidence" value="ECO:0007669"/>
    <property type="project" value="TreeGrafter"/>
</dbReference>
<protein>
    <recommendedName>
        <fullName evidence="4">dihydropteroate synthase</fullName>
        <ecNumber evidence="4">2.5.1.15</ecNumber>
    </recommendedName>
</protein>
<comment type="cofactor">
    <cofactor evidence="2">
        <name>Mg(2+)</name>
        <dbReference type="ChEBI" id="CHEBI:18420"/>
    </cofactor>
</comment>
<dbReference type="SUPFAM" id="SSF51717">
    <property type="entry name" value="Dihydropteroate synthetase-like"/>
    <property type="match status" value="1"/>
</dbReference>
<dbReference type="PANTHER" id="PTHR20941">
    <property type="entry name" value="FOLATE SYNTHESIS PROTEINS"/>
    <property type="match status" value="1"/>
</dbReference>
<keyword evidence="7" id="KW-0460">Magnesium</keyword>
<dbReference type="GO" id="GO:0046656">
    <property type="term" value="P:folic acid biosynthetic process"/>
    <property type="evidence" value="ECO:0007669"/>
    <property type="project" value="UniProtKB-KW"/>
</dbReference>
<organism evidence="15">
    <name type="scientific">freshwater metagenome</name>
    <dbReference type="NCBI Taxonomy" id="449393"/>
    <lineage>
        <taxon>unclassified sequences</taxon>
        <taxon>metagenomes</taxon>
        <taxon>ecological metagenomes</taxon>
    </lineage>
</organism>
<keyword evidence="5" id="KW-0808">Transferase</keyword>
<dbReference type="EMBL" id="CAFBIY010000315">
    <property type="protein sequence ID" value="CAB4853705.1"/>
    <property type="molecule type" value="Genomic_DNA"/>
</dbReference>
<dbReference type="GO" id="GO:0004156">
    <property type="term" value="F:dihydropteroate synthase activity"/>
    <property type="evidence" value="ECO:0007669"/>
    <property type="project" value="UniProtKB-EC"/>
</dbReference>
<keyword evidence="8" id="KW-0289">Folate biosynthesis</keyword>
<dbReference type="GO" id="GO:0046654">
    <property type="term" value="P:tetrahydrofolate biosynthetic process"/>
    <property type="evidence" value="ECO:0007669"/>
    <property type="project" value="TreeGrafter"/>
</dbReference>
<dbReference type="PANTHER" id="PTHR20941:SF1">
    <property type="entry name" value="FOLIC ACID SYNTHESIS PROTEIN FOL1"/>
    <property type="match status" value="1"/>
</dbReference>
<evidence type="ECO:0000313" key="13">
    <source>
        <dbReference type="EMBL" id="CAB4853705.1"/>
    </source>
</evidence>
<evidence type="ECO:0000256" key="6">
    <source>
        <dbReference type="ARBA" id="ARBA00022723"/>
    </source>
</evidence>
<evidence type="ECO:0000259" key="9">
    <source>
        <dbReference type="PROSITE" id="PS50972"/>
    </source>
</evidence>
<feature type="domain" description="Pterin-binding" evidence="9">
    <location>
        <begin position="15"/>
        <end position="266"/>
    </location>
</feature>
<comment type="pathway">
    <text evidence="3">Cofactor biosynthesis; tetrahydrofolate biosynthesis; 7,8-dihydrofolate from 2-amino-4-hydroxy-6-hydroxymethyl-7,8-dihydropteridine diphosphate and 4-aminobenzoate: step 1/2.</text>
</comment>
<dbReference type="CDD" id="cd00739">
    <property type="entry name" value="DHPS"/>
    <property type="match status" value="1"/>
</dbReference>
<reference evidence="15" key="1">
    <citation type="submission" date="2020-05" db="EMBL/GenBank/DDBJ databases">
        <authorList>
            <person name="Chiriac C."/>
            <person name="Salcher M."/>
            <person name="Ghai R."/>
            <person name="Kavagutti S V."/>
        </authorList>
    </citation>
    <scope>NUCLEOTIDE SEQUENCE</scope>
</reference>
<evidence type="ECO:0000256" key="1">
    <source>
        <dbReference type="ARBA" id="ARBA00000012"/>
    </source>
</evidence>
<dbReference type="PROSITE" id="PS00793">
    <property type="entry name" value="DHPS_2"/>
    <property type="match status" value="1"/>
</dbReference>
<evidence type="ECO:0000313" key="14">
    <source>
        <dbReference type="EMBL" id="CAB4929726.1"/>
    </source>
</evidence>
<dbReference type="EMBL" id="CAFBOL010000062">
    <property type="protein sequence ID" value="CAB5000206.1"/>
    <property type="molecule type" value="Genomic_DNA"/>
</dbReference>
<dbReference type="InterPro" id="IPR000489">
    <property type="entry name" value="Pterin-binding_dom"/>
</dbReference>
<dbReference type="EMBL" id="CAESGF010000006">
    <property type="protein sequence ID" value="CAB4363512.1"/>
    <property type="molecule type" value="Genomic_DNA"/>
</dbReference>
<dbReference type="Gene3D" id="3.20.20.20">
    <property type="entry name" value="Dihydropteroate synthase-like"/>
    <property type="match status" value="1"/>
</dbReference>
<dbReference type="EMBL" id="CAEZYF010000006">
    <property type="protein sequence ID" value="CAB4719533.1"/>
    <property type="molecule type" value="Genomic_DNA"/>
</dbReference>
<evidence type="ECO:0000256" key="2">
    <source>
        <dbReference type="ARBA" id="ARBA00001946"/>
    </source>
</evidence>
<dbReference type="EMBL" id="CAFAAV010000355">
    <property type="protein sequence ID" value="CAB4835985.1"/>
    <property type="molecule type" value="Genomic_DNA"/>
</dbReference>